<keyword evidence="4" id="KW-1185">Reference proteome</keyword>
<dbReference type="AlphaFoldDB" id="A0A8X6P192"/>
<sequence>MTTDAICLKEADIIRLIEAYFDFRGLHLSLDALERESGVINYQYSEEALILRHLIVDGRWKDALHYLQRLPLKEEDLKFVTFEIMKQKYVELICVYEELGNELYEDLGHAIALCFSELSSFCPCPVEYENLRKLASLTKLSQDAQYKDWNPISSRRRCFQTVCSVLMEMPGLGNEFTEELADSNRFTDLLVKGILYESCEDFCEAKASAQSETVDFRFGGLTRSKDSRSSDLNLYSWLRSVPWATMSKAFLNQTLTVNVDPLPQPKTKASWTEKILQNSTDLPEDVTREIRRPFSSSDDLKEHFWNRRIENNLIVDAPEILRRAEEVIGRWERKNNAANKNSSGDVIKSCQKSADEGDSKEISEKIPIAKEKDTLRATVQTEMDCEASSETGKLPASECHEDNSIRQSSLVEKFDFDVNSKIVENSYTVENCTIPDSSESLENDKIFDDKQNIRDLLKAKEAIRNKLLQILKNSKEDQNQKAASEKSEESVENLDYSIHKGVENSNELKHPFYVQPQLLREENNLQRIFKPKEDVYNSSISLGRSKKVKQNGLELGQGVLKNSSLTPQLSFKDNKKGKANHNKNGDIWRLPLTSVWQHGPRALLPSTRLAHVLLPGLLKETVECRIPRLSEEPLQSETTDTAIRSQIMDEKIARRRIDSLFGDHRHKYLVVCDEGVFLHENRPDSANHHDESYKVSQ</sequence>
<dbReference type="InterPro" id="IPR006594">
    <property type="entry name" value="LisH"/>
</dbReference>
<dbReference type="InterPro" id="IPR006595">
    <property type="entry name" value="CTLH_C"/>
</dbReference>
<dbReference type="PROSITE" id="PS50896">
    <property type="entry name" value="LISH"/>
    <property type="match status" value="1"/>
</dbReference>
<dbReference type="InterPro" id="IPR040067">
    <property type="entry name" value="WDR47"/>
</dbReference>
<protein>
    <submittedName>
        <fullName evidence="3">WD repeat-containing protein 47</fullName>
    </submittedName>
</protein>
<dbReference type="InterPro" id="IPR057749">
    <property type="entry name" value="WDR47_COR"/>
</dbReference>
<evidence type="ECO:0000259" key="2">
    <source>
        <dbReference type="PROSITE" id="PS50897"/>
    </source>
</evidence>
<dbReference type="PANTHER" id="PTHR19863">
    <property type="entry name" value="NEMITIN (NEURONAL ENRICHED MAP INTERACTING PROTEIN) HOMOLOG"/>
    <property type="match status" value="1"/>
</dbReference>
<feature type="compositionally biased region" description="Basic and acidic residues" evidence="1">
    <location>
        <begin position="353"/>
        <end position="364"/>
    </location>
</feature>
<dbReference type="Proteomes" id="UP000887013">
    <property type="component" value="Unassembled WGS sequence"/>
</dbReference>
<evidence type="ECO:0000256" key="1">
    <source>
        <dbReference type="SAM" id="MobiDB-lite"/>
    </source>
</evidence>
<dbReference type="SMART" id="SM00668">
    <property type="entry name" value="CTLH"/>
    <property type="match status" value="1"/>
</dbReference>
<reference evidence="3" key="1">
    <citation type="submission" date="2020-08" db="EMBL/GenBank/DDBJ databases">
        <title>Multicomponent nature underlies the extraordinary mechanical properties of spider dragline silk.</title>
        <authorList>
            <person name="Kono N."/>
            <person name="Nakamura H."/>
            <person name="Mori M."/>
            <person name="Yoshida Y."/>
            <person name="Ohtoshi R."/>
            <person name="Malay A.D."/>
            <person name="Moran D.A.P."/>
            <person name="Tomita M."/>
            <person name="Numata K."/>
            <person name="Arakawa K."/>
        </authorList>
    </citation>
    <scope>NUCLEOTIDE SEQUENCE</scope>
</reference>
<feature type="domain" description="CTLH" evidence="2">
    <location>
        <begin position="44"/>
        <end position="100"/>
    </location>
</feature>
<organism evidence="3 4">
    <name type="scientific">Nephila pilipes</name>
    <name type="common">Giant wood spider</name>
    <name type="synonym">Nephila maculata</name>
    <dbReference type="NCBI Taxonomy" id="299642"/>
    <lineage>
        <taxon>Eukaryota</taxon>
        <taxon>Metazoa</taxon>
        <taxon>Ecdysozoa</taxon>
        <taxon>Arthropoda</taxon>
        <taxon>Chelicerata</taxon>
        <taxon>Arachnida</taxon>
        <taxon>Araneae</taxon>
        <taxon>Araneomorphae</taxon>
        <taxon>Entelegynae</taxon>
        <taxon>Araneoidea</taxon>
        <taxon>Nephilidae</taxon>
        <taxon>Nephila</taxon>
    </lineage>
</organism>
<name>A0A8X6P192_NEPPI</name>
<evidence type="ECO:0000313" key="3">
    <source>
        <dbReference type="EMBL" id="GFT45212.1"/>
    </source>
</evidence>
<accession>A0A8X6P192</accession>
<proteinExistence type="predicted"/>
<evidence type="ECO:0000313" key="4">
    <source>
        <dbReference type="Proteomes" id="UP000887013"/>
    </source>
</evidence>
<dbReference type="OrthoDB" id="6422029at2759"/>
<dbReference type="Pfam" id="PF25602">
    <property type="entry name" value="WDR47_COR"/>
    <property type="match status" value="1"/>
</dbReference>
<gene>
    <name evidence="3" type="primary">Wdr47</name>
    <name evidence="3" type="ORF">NPIL_564931</name>
</gene>
<comment type="caution">
    <text evidence="3">The sequence shown here is derived from an EMBL/GenBank/DDBJ whole genome shotgun (WGS) entry which is preliminary data.</text>
</comment>
<feature type="region of interest" description="Disordered" evidence="1">
    <location>
        <begin position="338"/>
        <end position="364"/>
    </location>
</feature>
<dbReference type="EMBL" id="BMAW01064441">
    <property type="protein sequence ID" value="GFT45212.1"/>
    <property type="molecule type" value="Genomic_DNA"/>
</dbReference>
<dbReference type="PANTHER" id="PTHR19863:SF5">
    <property type="entry name" value="WD REPEAT-CONTAINING PROTEIN 47"/>
    <property type="match status" value="1"/>
</dbReference>
<dbReference type="PROSITE" id="PS50897">
    <property type="entry name" value="CTLH"/>
    <property type="match status" value="1"/>
</dbReference>